<accession>A0AAQ3KEE0</accession>
<dbReference type="EMBL" id="CP136893">
    <property type="protein sequence ID" value="WOL04241.1"/>
    <property type="molecule type" value="Genomic_DNA"/>
</dbReference>
<feature type="compositionally biased region" description="Basic and acidic residues" evidence="1">
    <location>
        <begin position="60"/>
        <end position="71"/>
    </location>
</feature>
<dbReference type="Proteomes" id="UP001327560">
    <property type="component" value="Chromosome 4"/>
</dbReference>
<evidence type="ECO:0000313" key="3">
    <source>
        <dbReference type="Proteomes" id="UP001327560"/>
    </source>
</evidence>
<protein>
    <submittedName>
        <fullName evidence="2">Uncharacterized protein</fullName>
    </submittedName>
</protein>
<gene>
    <name evidence="2" type="ORF">Cni_G12962</name>
</gene>
<feature type="region of interest" description="Disordered" evidence="1">
    <location>
        <begin position="35"/>
        <end position="71"/>
    </location>
</feature>
<proteinExistence type="predicted"/>
<dbReference type="AlphaFoldDB" id="A0AAQ3KEE0"/>
<evidence type="ECO:0000313" key="2">
    <source>
        <dbReference type="EMBL" id="WOL04241.1"/>
    </source>
</evidence>
<sequence>MVTDGGVCGNDGAGPQLRIHVLRPTPMKIRAKEIMNSQRRSRRKKCHAKCLGLKKPWGHPGDRVNSDRENPRAKRALEMFWIGLKETGTKKKRRAEKDFSQKISKYLKNDRVHCKNPRVTKQVDKRTTIDMIGTSMPPNCQYSLLGQ</sequence>
<evidence type="ECO:0000256" key="1">
    <source>
        <dbReference type="SAM" id="MobiDB-lite"/>
    </source>
</evidence>
<name>A0AAQ3KEE0_9LILI</name>
<feature type="compositionally biased region" description="Basic residues" evidence="1">
    <location>
        <begin position="39"/>
        <end position="48"/>
    </location>
</feature>
<reference evidence="2 3" key="1">
    <citation type="submission" date="2023-10" db="EMBL/GenBank/DDBJ databases">
        <title>Chromosome-scale genome assembly provides insights into flower coloration mechanisms of Canna indica.</title>
        <authorList>
            <person name="Li C."/>
        </authorList>
    </citation>
    <scope>NUCLEOTIDE SEQUENCE [LARGE SCALE GENOMIC DNA]</scope>
    <source>
        <tissue evidence="2">Flower</tissue>
    </source>
</reference>
<keyword evidence="3" id="KW-1185">Reference proteome</keyword>
<organism evidence="2 3">
    <name type="scientific">Canna indica</name>
    <name type="common">Indian-shot</name>
    <dbReference type="NCBI Taxonomy" id="4628"/>
    <lineage>
        <taxon>Eukaryota</taxon>
        <taxon>Viridiplantae</taxon>
        <taxon>Streptophyta</taxon>
        <taxon>Embryophyta</taxon>
        <taxon>Tracheophyta</taxon>
        <taxon>Spermatophyta</taxon>
        <taxon>Magnoliopsida</taxon>
        <taxon>Liliopsida</taxon>
        <taxon>Zingiberales</taxon>
        <taxon>Cannaceae</taxon>
        <taxon>Canna</taxon>
    </lineage>
</organism>